<sequence length="103" mass="10966">MILVNTDYITGKEIEMLGLVQGATIQSKHIGKDIGASLKGIVGGELSGYTQMMIEARNIATERMIEMGEKLGAEAIVNVRFTTSAVTPGAAEVMVYGTAVKFK</sequence>
<evidence type="ECO:0000313" key="3">
    <source>
        <dbReference type="EMBL" id="KXL53265.1"/>
    </source>
</evidence>
<dbReference type="HAMAP" id="MF_00338">
    <property type="entry name" value="UPF0145"/>
    <property type="match status" value="1"/>
</dbReference>
<evidence type="ECO:0000313" key="4">
    <source>
        <dbReference type="Proteomes" id="UP000070539"/>
    </source>
</evidence>
<dbReference type="Pfam" id="PF01906">
    <property type="entry name" value="YbjQ_1"/>
    <property type="match status" value="1"/>
</dbReference>
<dbReference type="Proteomes" id="UP000070539">
    <property type="component" value="Unassembled WGS sequence"/>
</dbReference>
<protein>
    <recommendedName>
        <fullName evidence="2">UPF0145 protein CLNEO_12360</fullName>
    </recommendedName>
</protein>
<dbReference type="EMBL" id="LRVM01000003">
    <property type="protein sequence ID" value="KXL53265.1"/>
    <property type="molecule type" value="Genomic_DNA"/>
</dbReference>
<proteinExistence type="inferred from homology"/>
<dbReference type="PANTHER" id="PTHR34068">
    <property type="entry name" value="UPF0145 PROTEIN YBJQ"/>
    <property type="match status" value="1"/>
</dbReference>
<dbReference type="InterPro" id="IPR002765">
    <property type="entry name" value="UPF0145_YbjQ-like"/>
</dbReference>
<dbReference type="InterPro" id="IPR035439">
    <property type="entry name" value="UPF0145_dom_sf"/>
</dbReference>
<dbReference type="RefSeq" id="WP_066086088.1">
    <property type="nucleotide sequence ID" value="NZ_LRVM01000003.1"/>
</dbReference>
<organism evidence="3 4">
    <name type="scientific">Anaerotignum neopropionicum</name>
    <dbReference type="NCBI Taxonomy" id="36847"/>
    <lineage>
        <taxon>Bacteria</taxon>
        <taxon>Bacillati</taxon>
        <taxon>Bacillota</taxon>
        <taxon>Clostridia</taxon>
        <taxon>Lachnospirales</taxon>
        <taxon>Anaerotignaceae</taxon>
        <taxon>Anaerotignum</taxon>
    </lineage>
</organism>
<dbReference type="AlphaFoldDB" id="A0A136WFI2"/>
<name>A0A136WFI2_9FIRM</name>
<dbReference type="Gene3D" id="3.30.110.70">
    <property type="entry name" value="Hypothetical protein apc22750. Chain B"/>
    <property type="match status" value="1"/>
</dbReference>
<dbReference type="SUPFAM" id="SSF117782">
    <property type="entry name" value="YbjQ-like"/>
    <property type="match status" value="1"/>
</dbReference>
<reference evidence="3 4" key="1">
    <citation type="submission" date="2016-01" db="EMBL/GenBank/DDBJ databases">
        <title>Genome sequence of Clostridium neopropionicum X4, DSM-3847.</title>
        <authorList>
            <person name="Poehlein A."/>
            <person name="Beck M.H."/>
            <person name="Bengelsdorf F.R."/>
            <person name="Daniel R."/>
            <person name="Duerre P."/>
        </authorList>
    </citation>
    <scope>NUCLEOTIDE SEQUENCE [LARGE SCALE GENOMIC DNA]</scope>
    <source>
        <strain evidence="3 4">DSM-3847</strain>
    </source>
</reference>
<gene>
    <name evidence="3" type="ORF">CLNEO_12360</name>
</gene>
<dbReference type="PATRIC" id="fig|36847.3.peg.1434"/>
<evidence type="ECO:0000256" key="1">
    <source>
        <dbReference type="ARBA" id="ARBA00010751"/>
    </source>
</evidence>
<comment type="similarity">
    <text evidence="1 2">Belongs to the UPF0145 family.</text>
</comment>
<keyword evidence="4" id="KW-1185">Reference proteome</keyword>
<accession>A0A136WFI2</accession>
<evidence type="ECO:0000256" key="2">
    <source>
        <dbReference type="HAMAP-Rule" id="MF_00338"/>
    </source>
</evidence>
<dbReference type="OrthoDB" id="9796448at2"/>
<comment type="caution">
    <text evidence="3">The sequence shown here is derived from an EMBL/GenBank/DDBJ whole genome shotgun (WGS) entry which is preliminary data.</text>
</comment>
<dbReference type="PANTHER" id="PTHR34068:SF2">
    <property type="entry name" value="UPF0145 PROTEIN SCO3412"/>
    <property type="match status" value="1"/>
</dbReference>